<dbReference type="GO" id="GO:0003677">
    <property type="term" value="F:DNA binding"/>
    <property type="evidence" value="ECO:0007669"/>
    <property type="project" value="UniProtKB-KW"/>
</dbReference>
<evidence type="ECO:0000256" key="10">
    <source>
        <dbReference type="PIRNR" id="PIRNR036578"/>
    </source>
</evidence>
<dbReference type="Gene3D" id="3.40.50.10190">
    <property type="entry name" value="BRCT domain"/>
    <property type="match status" value="1"/>
</dbReference>
<dbReference type="GO" id="GO:0005634">
    <property type="term" value="C:nucleus"/>
    <property type="evidence" value="ECO:0007669"/>
    <property type="project" value="UniProtKB-SubCell"/>
</dbReference>
<evidence type="ECO:0000313" key="14">
    <source>
        <dbReference type="Proteomes" id="UP000694866"/>
    </source>
</evidence>
<keyword evidence="7 10" id="KW-0067">ATP-binding</keyword>
<dbReference type="InterPro" id="IPR013725">
    <property type="entry name" value="DNA_replication_fac_RFC1_C"/>
</dbReference>
<dbReference type="PROSITE" id="PS50172">
    <property type="entry name" value="BRCT"/>
    <property type="match status" value="1"/>
</dbReference>
<evidence type="ECO:0000256" key="4">
    <source>
        <dbReference type="ARBA" id="ARBA00022553"/>
    </source>
</evidence>
<dbReference type="GO" id="GO:0003689">
    <property type="term" value="F:DNA clamp loader activity"/>
    <property type="evidence" value="ECO:0007669"/>
    <property type="project" value="UniProtKB-UniRule"/>
</dbReference>
<dbReference type="Gene3D" id="1.10.8.60">
    <property type="match status" value="1"/>
</dbReference>
<protein>
    <recommendedName>
        <fullName evidence="3 10">Replication factor C subunit 1</fullName>
    </recommendedName>
</protein>
<dbReference type="Pfam" id="PF25361">
    <property type="entry name" value="AAA_lid_RFC1"/>
    <property type="match status" value="1"/>
</dbReference>
<feature type="compositionally biased region" description="Basic and acidic residues" evidence="12">
    <location>
        <begin position="196"/>
        <end position="206"/>
    </location>
</feature>
<feature type="region of interest" description="Disordered" evidence="12">
    <location>
        <begin position="360"/>
        <end position="431"/>
    </location>
</feature>
<feature type="compositionally biased region" description="Low complexity" evidence="12">
    <location>
        <begin position="987"/>
        <end position="997"/>
    </location>
</feature>
<dbReference type="Pfam" id="PF00004">
    <property type="entry name" value="AAA"/>
    <property type="match status" value="1"/>
</dbReference>
<evidence type="ECO:0000256" key="3">
    <source>
        <dbReference type="ARBA" id="ARBA00020401"/>
    </source>
</evidence>
<dbReference type="GO" id="GO:0016887">
    <property type="term" value="F:ATP hydrolysis activity"/>
    <property type="evidence" value="ECO:0007669"/>
    <property type="project" value="InterPro"/>
</dbReference>
<organism evidence="14 15">
    <name type="scientific">Fopius arisanus</name>
    <dbReference type="NCBI Taxonomy" id="64838"/>
    <lineage>
        <taxon>Eukaryota</taxon>
        <taxon>Metazoa</taxon>
        <taxon>Ecdysozoa</taxon>
        <taxon>Arthropoda</taxon>
        <taxon>Hexapoda</taxon>
        <taxon>Insecta</taxon>
        <taxon>Pterygota</taxon>
        <taxon>Neoptera</taxon>
        <taxon>Endopterygota</taxon>
        <taxon>Hymenoptera</taxon>
        <taxon>Apocrita</taxon>
        <taxon>Ichneumonoidea</taxon>
        <taxon>Braconidae</taxon>
        <taxon>Opiinae</taxon>
        <taxon>Fopius</taxon>
    </lineage>
</organism>
<dbReference type="SUPFAM" id="SSF48019">
    <property type="entry name" value="post-AAA+ oligomerization domain-like"/>
    <property type="match status" value="1"/>
</dbReference>
<evidence type="ECO:0000256" key="11">
    <source>
        <dbReference type="SAM" id="Coils"/>
    </source>
</evidence>
<proteinExistence type="inferred from homology"/>
<dbReference type="InterPro" id="IPR003959">
    <property type="entry name" value="ATPase_AAA_core"/>
</dbReference>
<evidence type="ECO:0000259" key="13">
    <source>
        <dbReference type="PROSITE" id="PS50172"/>
    </source>
</evidence>
<dbReference type="PANTHER" id="PTHR23389">
    <property type="entry name" value="CHROMOSOME TRANSMISSION FIDELITY FACTOR 18"/>
    <property type="match status" value="1"/>
</dbReference>
<dbReference type="InterPro" id="IPR001357">
    <property type="entry name" value="BRCT_dom"/>
</dbReference>
<evidence type="ECO:0000256" key="9">
    <source>
        <dbReference type="ARBA" id="ARBA00023242"/>
    </source>
</evidence>
<feature type="coiled-coil region" evidence="11">
    <location>
        <begin position="233"/>
        <end position="260"/>
    </location>
</feature>
<dbReference type="Gene3D" id="3.40.50.300">
    <property type="entry name" value="P-loop containing nucleotide triphosphate hydrolases"/>
    <property type="match status" value="1"/>
</dbReference>
<dbReference type="Proteomes" id="UP000694866">
    <property type="component" value="Unplaced"/>
</dbReference>
<dbReference type="SMART" id="SM00382">
    <property type="entry name" value="AAA"/>
    <property type="match status" value="1"/>
</dbReference>
<dbReference type="FunFam" id="3.40.50.10190:FF:000001">
    <property type="entry name" value="Replication factor C subunit 1"/>
    <property type="match status" value="1"/>
</dbReference>
<dbReference type="GO" id="GO:0006260">
    <property type="term" value="P:DNA replication"/>
    <property type="evidence" value="ECO:0007669"/>
    <property type="project" value="UniProtKB-KW"/>
</dbReference>
<dbReference type="GO" id="GO:0006281">
    <property type="term" value="P:DNA repair"/>
    <property type="evidence" value="ECO:0007669"/>
    <property type="project" value="InterPro"/>
</dbReference>
<reference evidence="15" key="1">
    <citation type="submission" date="2025-08" db="UniProtKB">
        <authorList>
            <consortium name="RefSeq"/>
        </authorList>
    </citation>
    <scope>IDENTIFICATION</scope>
    <source>
        <strain evidence="15">USDA-PBARC FA_bdor</strain>
        <tissue evidence="15">Whole organism</tissue>
    </source>
</reference>
<feature type="compositionally biased region" description="Basic residues" evidence="12">
    <location>
        <begin position="1003"/>
        <end position="1018"/>
    </location>
</feature>
<dbReference type="KEGG" id="fas:105273274"/>
<evidence type="ECO:0000256" key="1">
    <source>
        <dbReference type="ARBA" id="ARBA00004123"/>
    </source>
</evidence>
<dbReference type="CDD" id="cd17752">
    <property type="entry name" value="BRCT_RFC1"/>
    <property type="match status" value="1"/>
</dbReference>
<evidence type="ECO:0000256" key="8">
    <source>
        <dbReference type="ARBA" id="ARBA00023125"/>
    </source>
</evidence>
<sequence length="1018" mass="112469">MSKDIRSYFTKSPRAGAASNRNVQPASVKKRAIISSDEEDDVKIISMKKTEKSSKKTTKKQILSDDSEDGGVSALSKKSGSSKNKDKEKKKPEEKSEMKIVDISNMLGSTPVKRVRGSKKPSSEAAGDGYDDDIKEVVNDFWKYYDASEEADAICQKSEETKNGSGKRKKNTRSEDDTDADDITLKKPKLQQQVSSDHKERRSKNDEVEEVDQKAVASKKKNTFNVEINLEMKKKIDTKKKAAEQEAEFLEERAAKKKQSAALYQSYLSRGGARNPGSKPIPEGATNCLAGLSFVLTGVFDSLEREEASELIKKYGGRVTAGISKKIDYIVVGEEAGQSKIAKATSLKIKQISEDELLTLIRERPPGNSRDIIHSKGREKDKFSDNSRISGSDSPKKKKSVSPAKVEKRGNSPMKSLSSSIPAVAAAPEPRQLKTMESGESFTENSQYFSDASALVEKYRPKQMKQIIGQHGDNSNAKKLHTWLLNWHKNRGSNVKNAKPSLYAKNDNGAYFKACLLSGPPGVGKTTTVQVVCNELGFDLLEFNASDTRSKKLLKDEISGLLSNKTVKGYFSGNAEAKPSIKHVLLMDEVDGMAGNEDRGGLQELIALIKTTDIPIVCICNDRNHPKMRTLANYVFDLRFQKPRSEQIRGAMKTLCCKENINISNDDLDRLIEATNQDIRQVINHLAILIGDNHGVKKNQGEKSSSKLNKDLKLGPWEVVKKVFTAEEHKKMTIHDKSDLFFHDYNIAGLFVQENYLSVIPKAPNSELLDRVAATADSLSLGDQVEKAIRSQTAWSLLPMQACYSSVIPGSLMSGHIASQINFPSWLGRNSRRGKFDRLLQEITAHTRLVTGASKEAVNMDYLKPLRDAVVTPLGVDGTDGIERSMQIMNHYHLLREDLDSLVEISLWPGDRDPMQSVESKVKAAFTRTYNKNSAPVPFVVKTTVSKKRGQASQDDGFVDDDEEGIDGSDVEDDDLDVDKMIKAKKSTSSATASTSKGQVKPPSKRGGSRGRGRGRGK</sequence>
<dbReference type="GO" id="GO:0005663">
    <property type="term" value="C:DNA replication factor C complex"/>
    <property type="evidence" value="ECO:0007669"/>
    <property type="project" value="InterPro"/>
</dbReference>
<dbReference type="CTD" id="100035172"/>
<dbReference type="RefSeq" id="XP_011313914.1">
    <property type="nucleotide sequence ID" value="XM_011315612.1"/>
</dbReference>
<feature type="region of interest" description="Disordered" evidence="12">
    <location>
        <begin position="1"/>
        <end position="132"/>
    </location>
</feature>
<dbReference type="FunFam" id="3.40.50.300:FF:000395">
    <property type="entry name" value="Replication factor C subunit 1"/>
    <property type="match status" value="1"/>
</dbReference>
<dbReference type="GO" id="GO:0005524">
    <property type="term" value="F:ATP binding"/>
    <property type="evidence" value="ECO:0007669"/>
    <property type="project" value="UniProtKB-UniRule"/>
</dbReference>
<dbReference type="InterPro" id="IPR027417">
    <property type="entry name" value="P-loop_NTPase"/>
</dbReference>
<gene>
    <name evidence="15" type="primary">Gnf1</name>
</gene>
<dbReference type="PANTHER" id="PTHR23389:SF6">
    <property type="entry name" value="REPLICATION FACTOR C SUBUNIT 1"/>
    <property type="match status" value="1"/>
</dbReference>
<feature type="region of interest" description="Disordered" evidence="12">
    <location>
        <begin position="152"/>
        <end position="216"/>
    </location>
</feature>
<dbReference type="GeneID" id="105273274"/>
<feature type="compositionally biased region" description="Basic and acidic residues" evidence="12">
    <location>
        <begin position="361"/>
        <end position="385"/>
    </location>
</feature>
<evidence type="ECO:0000256" key="2">
    <source>
        <dbReference type="ARBA" id="ARBA00006116"/>
    </source>
</evidence>
<dbReference type="Pfam" id="PF00533">
    <property type="entry name" value="BRCT"/>
    <property type="match status" value="1"/>
</dbReference>
<evidence type="ECO:0000256" key="6">
    <source>
        <dbReference type="ARBA" id="ARBA00022741"/>
    </source>
</evidence>
<dbReference type="OrthoDB" id="446168at2759"/>
<keyword evidence="14" id="KW-1185">Reference proteome</keyword>
<feature type="compositionally biased region" description="Acidic residues" evidence="12">
    <location>
        <begin position="957"/>
        <end position="977"/>
    </location>
</feature>
<feature type="compositionally biased region" description="Basic and acidic residues" evidence="12">
    <location>
        <begin position="83"/>
        <end position="100"/>
    </location>
</feature>
<dbReference type="InterPro" id="IPR036420">
    <property type="entry name" value="BRCT_dom_sf"/>
</dbReference>
<keyword evidence="6 10" id="KW-0547">Nucleotide-binding</keyword>
<comment type="similarity">
    <text evidence="2 10">Belongs to the activator 1 large subunit family.</text>
</comment>
<keyword evidence="8" id="KW-0238">DNA-binding</keyword>
<accession>A0A9R1TRB8</accession>
<dbReference type="FunFam" id="1.20.272.10:FF:000005">
    <property type="entry name" value="Replication factor C subunit 1"/>
    <property type="match status" value="1"/>
</dbReference>
<evidence type="ECO:0000256" key="7">
    <source>
        <dbReference type="ARBA" id="ARBA00022840"/>
    </source>
</evidence>
<evidence type="ECO:0000256" key="5">
    <source>
        <dbReference type="ARBA" id="ARBA00022705"/>
    </source>
</evidence>
<dbReference type="Pfam" id="PF08519">
    <property type="entry name" value="RFC1"/>
    <property type="match status" value="1"/>
</dbReference>
<keyword evidence="5 10" id="KW-0235">DNA replication</keyword>
<keyword evidence="4" id="KW-0597">Phosphoprotein</keyword>
<name>A0A9R1TRB8_9HYME</name>
<feature type="domain" description="BRCT" evidence="13">
    <location>
        <begin position="284"/>
        <end position="374"/>
    </location>
</feature>
<dbReference type="AlphaFoldDB" id="A0A9R1TRB8"/>
<evidence type="ECO:0000256" key="12">
    <source>
        <dbReference type="SAM" id="MobiDB-lite"/>
    </source>
</evidence>
<dbReference type="SUPFAM" id="SSF52540">
    <property type="entry name" value="P-loop containing nucleoside triphosphate hydrolases"/>
    <property type="match status" value="1"/>
</dbReference>
<evidence type="ECO:0000313" key="15">
    <source>
        <dbReference type="RefSeq" id="XP_011313914.1"/>
    </source>
</evidence>
<comment type="subcellular location">
    <subcellularLocation>
        <location evidence="1 10">Nucleus</location>
    </subcellularLocation>
</comment>
<dbReference type="CDD" id="cd00009">
    <property type="entry name" value="AAA"/>
    <property type="match status" value="1"/>
</dbReference>
<dbReference type="PIRSF" id="PIRSF036578">
    <property type="entry name" value="RFC1"/>
    <property type="match status" value="1"/>
</dbReference>
<keyword evidence="9 10" id="KW-0539">Nucleus</keyword>
<dbReference type="InterPro" id="IPR012178">
    <property type="entry name" value="RFC1"/>
</dbReference>
<dbReference type="InterPro" id="IPR003593">
    <property type="entry name" value="AAA+_ATPase"/>
</dbReference>
<feature type="region of interest" description="Disordered" evidence="12">
    <location>
        <begin position="945"/>
        <end position="1018"/>
    </location>
</feature>
<dbReference type="Gene3D" id="1.20.272.10">
    <property type="match status" value="1"/>
</dbReference>
<dbReference type="InterPro" id="IPR008921">
    <property type="entry name" value="DNA_pol3_clamp-load_cplx_C"/>
</dbReference>
<dbReference type="SUPFAM" id="SSF52113">
    <property type="entry name" value="BRCT domain"/>
    <property type="match status" value="1"/>
</dbReference>
<keyword evidence="11" id="KW-0175">Coiled coil</keyword>
<dbReference type="SMART" id="SM00292">
    <property type="entry name" value="BRCT"/>
    <property type="match status" value="1"/>
</dbReference>